<gene>
    <name evidence="1" type="ORF">C1A40_12010</name>
</gene>
<dbReference type="KEGG" id="taj:C1A40_12010"/>
<dbReference type="Proteomes" id="UP000236592">
    <property type="component" value="Chromosome"/>
</dbReference>
<evidence type="ECO:0000313" key="2">
    <source>
        <dbReference type="Proteomes" id="UP000236592"/>
    </source>
</evidence>
<proteinExistence type="predicted"/>
<reference evidence="2" key="1">
    <citation type="submission" date="2018-01" db="EMBL/GenBank/DDBJ databases">
        <title>Complete genome of Tamlana sp. UJ94.</title>
        <authorList>
            <person name="Jung J."/>
            <person name="Chung D."/>
            <person name="Bae S.S."/>
            <person name="Baek K."/>
        </authorList>
    </citation>
    <scope>NUCLEOTIDE SEQUENCE [LARGE SCALE GENOMIC DNA]</scope>
    <source>
        <strain evidence="2">UJ94</strain>
    </source>
</reference>
<dbReference type="RefSeq" id="WP_102996101.1">
    <property type="nucleotide sequence ID" value="NZ_CP025938.1"/>
</dbReference>
<protein>
    <submittedName>
        <fullName evidence="1">Uncharacterized protein</fullName>
    </submittedName>
</protein>
<sequence>MKRFDLCILNNNILDYKKGTFAIILDMDEGDYYNLELWNFEHFDGAKLSYLDKKYLRPCTDIELKEYQFKFKEYCDKNESSLNQNNEKGNKLLDEKLKAFIEDLKNKGYSSYEYFEKIRLSILNNEKDAKEHLRTSFAITQYSNFSRDLEEKLKEIIALNQ</sequence>
<organism evidence="1 2">
    <name type="scientific">Pseudotamlana carrageenivorans</name>
    <dbReference type="NCBI Taxonomy" id="2069432"/>
    <lineage>
        <taxon>Bacteria</taxon>
        <taxon>Pseudomonadati</taxon>
        <taxon>Bacteroidota</taxon>
        <taxon>Flavobacteriia</taxon>
        <taxon>Flavobacteriales</taxon>
        <taxon>Flavobacteriaceae</taxon>
        <taxon>Pseudotamlana</taxon>
    </lineage>
</organism>
<name>A0A2I7SJQ9_9FLAO</name>
<dbReference type="AlphaFoldDB" id="A0A2I7SJQ9"/>
<dbReference type="EMBL" id="CP025938">
    <property type="protein sequence ID" value="AUS06131.1"/>
    <property type="molecule type" value="Genomic_DNA"/>
</dbReference>
<keyword evidence="2" id="KW-1185">Reference proteome</keyword>
<evidence type="ECO:0000313" key="1">
    <source>
        <dbReference type="EMBL" id="AUS06131.1"/>
    </source>
</evidence>
<accession>A0A2I7SJQ9</accession>
<dbReference type="OrthoDB" id="1536046at2"/>